<dbReference type="CDD" id="cd01285">
    <property type="entry name" value="nucleoside_deaminase"/>
    <property type="match status" value="1"/>
</dbReference>
<dbReference type="InterPro" id="IPR002125">
    <property type="entry name" value="CMP_dCMP_dom"/>
</dbReference>
<evidence type="ECO:0000256" key="3">
    <source>
        <dbReference type="ARBA" id="ARBA00004496"/>
    </source>
</evidence>
<evidence type="ECO:0000256" key="8">
    <source>
        <dbReference type="ARBA" id="ARBA00022833"/>
    </source>
</evidence>
<keyword evidence="6" id="KW-0479">Metal-binding</keyword>
<dbReference type="PROSITE" id="PS51747">
    <property type="entry name" value="CYT_DCMP_DEAMINASES_2"/>
    <property type="match status" value="1"/>
</dbReference>
<evidence type="ECO:0000256" key="14">
    <source>
        <dbReference type="ARBA" id="ARBA00074321"/>
    </source>
</evidence>
<feature type="non-terminal residue" evidence="17">
    <location>
        <position position="1"/>
    </location>
</feature>
<organism evidence="17 19">
    <name type="scientific">Didymodactylos carnosus</name>
    <dbReference type="NCBI Taxonomy" id="1234261"/>
    <lineage>
        <taxon>Eukaryota</taxon>
        <taxon>Metazoa</taxon>
        <taxon>Spiralia</taxon>
        <taxon>Gnathifera</taxon>
        <taxon>Rotifera</taxon>
        <taxon>Eurotatoria</taxon>
        <taxon>Bdelloidea</taxon>
        <taxon>Philodinida</taxon>
        <taxon>Philodinidae</taxon>
        <taxon>Didymodactylos</taxon>
    </lineage>
</organism>
<evidence type="ECO:0000259" key="16">
    <source>
        <dbReference type="PROSITE" id="PS51747"/>
    </source>
</evidence>
<evidence type="ECO:0000256" key="6">
    <source>
        <dbReference type="ARBA" id="ARBA00022723"/>
    </source>
</evidence>
<comment type="caution">
    <text evidence="17">The sequence shown here is derived from an EMBL/GenBank/DDBJ whole genome shotgun (WGS) entry which is preliminary data.</text>
</comment>
<dbReference type="GO" id="GO:0019858">
    <property type="term" value="P:cytosine metabolic process"/>
    <property type="evidence" value="ECO:0007669"/>
    <property type="project" value="UniProtKB-ARBA"/>
</dbReference>
<keyword evidence="8" id="KW-0862">Zinc</keyword>
<reference evidence="17" key="1">
    <citation type="submission" date="2021-02" db="EMBL/GenBank/DDBJ databases">
        <authorList>
            <person name="Nowell W R."/>
        </authorList>
    </citation>
    <scope>NUCLEOTIDE SEQUENCE</scope>
</reference>
<evidence type="ECO:0000256" key="12">
    <source>
        <dbReference type="ARBA" id="ARBA00060700"/>
    </source>
</evidence>
<evidence type="ECO:0000256" key="11">
    <source>
        <dbReference type="ARBA" id="ARBA00056232"/>
    </source>
</evidence>
<sequence>IILLNFETMANALIQSASDAPVFGSTPRGRTLSTRSTSMSLTNATVHLKCLQEAIGEARKSLDEGGIPIGCVLVHSVEGIVGRGHNQRIQLGSVIHHAEMNCLENVGRKPASFYRDCTLYTTLSPCAMCSGAVLLYGIPVVVIGENKTFQGDEQHLKNNGVALEHMKSKECEDMMKRFIETNPQLWYEDIGQVDNKEKRTQSRT</sequence>
<dbReference type="PANTHER" id="PTHR11079:SF190">
    <property type="entry name" value="CYTOSINE DEAMINASE"/>
    <property type="match status" value="1"/>
</dbReference>
<dbReference type="GO" id="GO:0046872">
    <property type="term" value="F:metal ion binding"/>
    <property type="evidence" value="ECO:0007669"/>
    <property type="project" value="UniProtKB-KW"/>
</dbReference>
<evidence type="ECO:0000313" key="17">
    <source>
        <dbReference type="EMBL" id="CAF1054452.1"/>
    </source>
</evidence>
<dbReference type="EC" id="3.5.4.1" evidence="13"/>
<evidence type="ECO:0000256" key="7">
    <source>
        <dbReference type="ARBA" id="ARBA00022801"/>
    </source>
</evidence>
<name>A0A8S2DTP7_9BILA</name>
<dbReference type="GO" id="GO:0005634">
    <property type="term" value="C:nucleus"/>
    <property type="evidence" value="ECO:0007669"/>
    <property type="project" value="UniProtKB-SubCell"/>
</dbReference>
<keyword evidence="7" id="KW-0378">Hydrolase</keyword>
<accession>A0A8S2DTP7</accession>
<dbReference type="GO" id="GO:0005737">
    <property type="term" value="C:cytoplasm"/>
    <property type="evidence" value="ECO:0007669"/>
    <property type="project" value="UniProtKB-SubCell"/>
</dbReference>
<dbReference type="EMBL" id="CAJOBA010008124">
    <property type="protein sequence ID" value="CAF3820874.1"/>
    <property type="molecule type" value="Genomic_DNA"/>
</dbReference>
<evidence type="ECO:0000256" key="1">
    <source>
        <dbReference type="ARBA" id="ARBA00001947"/>
    </source>
</evidence>
<evidence type="ECO:0000256" key="5">
    <source>
        <dbReference type="ARBA" id="ARBA00022490"/>
    </source>
</evidence>
<evidence type="ECO:0000256" key="4">
    <source>
        <dbReference type="ARBA" id="ARBA00011738"/>
    </source>
</evidence>
<dbReference type="Proteomes" id="UP000682733">
    <property type="component" value="Unassembled WGS sequence"/>
</dbReference>
<evidence type="ECO:0000256" key="10">
    <source>
        <dbReference type="ARBA" id="ARBA00050113"/>
    </source>
</evidence>
<evidence type="ECO:0000256" key="13">
    <source>
        <dbReference type="ARBA" id="ARBA00066550"/>
    </source>
</evidence>
<dbReference type="PANTHER" id="PTHR11079">
    <property type="entry name" value="CYTOSINE DEAMINASE FAMILY MEMBER"/>
    <property type="match status" value="1"/>
</dbReference>
<dbReference type="SUPFAM" id="SSF53927">
    <property type="entry name" value="Cytidine deaminase-like"/>
    <property type="match status" value="1"/>
</dbReference>
<proteinExistence type="predicted"/>
<dbReference type="GO" id="GO:0008835">
    <property type="term" value="F:diaminohydroxyphosphoribosylaminopyrimidine deaminase activity"/>
    <property type="evidence" value="ECO:0007669"/>
    <property type="project" value="TreeGrafter"/>
</dbReference>
<comment type="pathway">
    <text evidence="12">Pyrimidine metabolism; UMP biosynthesis via salvage pathway; uracil from cytosine: step 1/1.</text>
</comment>
<evidence type="ECO:0000256" key="9">
    <source>
        <dbReference type="ARBA" id="ARBA00023242"/>
    </source>
</evidence>
<comment type="subunit">
    <text evidence="4">Homodimer.</text>
</comment>
<comment type="catalytic activity">
    <reaction evidence="10">
        <text>cytosine + H2O + H(+) = uracil + NH4(+)</text>
        <dbReference type="Rhea" id="RHEA:20605"/>
        <dbReference type="ChEBI" id="CHEBI:15377"/>
        <dbReference type="ChEBI" id="CHEBI:15378"/>
        <dbReference type="ChEBI" id="CHEBI:16040"/>
        <dbReference type="ChEBI" id="CHEBI:17568"/>
        <dbReference type="ChEBI" id="CHEBI:28938"/>
        <dbReference type="EC" id="3.5.4.1"/>
    </reaction>
</comment>
<feature type="domain" description="CMP/dCMP-type deaminase" evidence="16">
    <location>
        <begin position="45"/>
        <end position="164"/>
    </location>
</feature>
<comment type="cofactor">
    <cofactor evidence="1">
        <name>Zn(2+)</name>
        <dbReference type="ChEBI" id="CHEBI:29105"/>
    </cofactor>
</comment>
<evidence type="ECO:0000256" key="2">
    <source>
        <dbReference type="ARBA" id="ARBA00004123"/>
    </source>
</evidence>
<comment type="function">
    <text evidence="11">Catalyzes the hydrolytic deamination of cytosine to uracil or 5-methylcytosine to thymine. Is involved in the pyrimidine salvage pathway, which allows the cell to utilize cytosine for pyrimidine nucleotide synthesis.</text>
</comment>
<evidence type="ECO:0000256" key="15">
    <source>
        <dbReference type="ARBA" id="ARBA00084039"/>
    </source>
</evidence>
<keyword evidence="9" id="KW-0539">Nucleus</keyword>
<dbReference type="InterPro" id="IPR016193">
    <property type="entry name" value="Cytidine_deaminase-like"/>
</dbReference>
<dbReference type="AlphaFoldDB" id="A0A8S2DTP7"/>
<dbReference type="Gene3D" id="3.40.140.10">
    <property type="entry name" value="Cytidine Deaminase, domain 2"/>
    <property type="match status" value="1"/>
</dbReference>
<dbReference type="EMBL" id="CAJNOK010008109">
    <property type="protein sequence ID" value="CAF1054452.1"/>
    <property type="molecule type" value="Genomic_DNA"/>
</dbReference>
<protein>
    <recommendedName>
        <fullName evidence="14">Cytosine deaminase</fullName>
        <ecNumber evidence="13">3.5.4.1</ecNumber>
    </recommendedName>
    <alternativeName>
        <fullName evidence="15">Cytosine aminohydrolase</fullName>
    </alternativeName>
</protein>
<evidence type="ECO:0000313" key="19">
    <source>
        <dbReference type="Proteomes" id="UP000677228"/>
    </source>
</evidence>
<dbReference type="GO" id="GO:0004131">
    <property type="term" value="F:cytosine deaminase activity"/>
    <property type="evidence" value="ECO:0007669"/>
    <property type="project" value="UniProtKB-EC"/>
</dbReference>
<comment type="subcellular location">
    <subcellularLocation>
        <location evidence="3">Cytoplasm</location>
    </subcellularLocation>
    <subcellularLocation>
        <location evidence="2">Nucleus</location>
    </subcellularLocation>
</comment>
<keyword evidence="5" id="KW-0963">Cytoplasm</keyword>
<dbReference type="Proteomes" id="UP000677228">
    <property type="component" value="Unassembled WGS sequence"/>
</dbReference>
<dbReference type="FunFam" id="3.40.140.10:FF:000016">
    <property type="entry name" value="Cytosine deaminase"/>
    <property type="match status" value="1"/>
</dbReference>
<dbReference type="Pfam" id="PF00383">
    <property type="entry name" value="dCMP_cyt_deam_1"/>
    <property type="match status" value="1"/>
</dbReference>
<gene>
    <name evidence="17" type="ORF">OVA965_LOCUS17105</name>
    <name evidence="18" type="ORF">TMI583_LOCUS17117</name>
</gene>
<evidence type="ECO:0000313" key="18">
    <source>
        <dbReference type="EMBL" id="CAF3820874.1"/>
    </source>
</evidence>